<protein>
    <submittedName>
        <fullName evidence="1">Uncharacterized protein</fullName>
    </submittedName>
</protein>
<reference evidence="1" key="1">
    <citation type="submission" date="2022-10" db="EMBL/GenBank/DDBJ databases">
        <title>Culturing micro-colonial fungi from biological soil crusts in the Mojave desert and describing Neophaeococcomyces mojavensis, and introducing the new genera and species Taxawa tesnikishii.</title>
        <authorList>
            <person name="Kurbessoian T."/>
            <person name="Stajich J.E."/>
        </authorList>
    </citation>
    <scope>NUCLEOTIDE SEQUENCE</scope>
    <source>
        <strain evidence="1">JES_115</strain>
    </source>
</reference>
<gene>
    <name evidence="1" type="ORF">H2199_006176</name>
</gene>
<evidence type="ECO:0000313" key="1">
    <source>
        <dbReference type="EMBL" id="KAJ9639943.1"/>
    </source>
</evidence>
<keyword evidence="2" id="KW-1185">Reference proteome</keyword>
<evidence type="ECO:0000313" key="2">
    <source>
        <dbReference type="Proteomes" id="UP001172680"/>
    </source>
</evidence>
<dbReference type="Proteomes" id="UP001172680">
    <property type="component" value="Unassembled WGS sequence"/>
</dbReference>
<accession>A0ACC2YY19</accession>
<dbReference type="EMBL" id="JAPDRP010000018">
    <property type="protein sequence ID" value="KAJ9639943.1"/>
    <property type="molecule type" value="Genomic_DNA"/>
</dbReference>
<sequence length="288" mass="30373">MPSHVFLTGKPKKRYTRSEKRSNQHRKVSNTTTNPDLTALSDSMMSNMRGESSVETGQTRKVSNMSANSEATTASATTIATADTTAPTGTDASDNTIVSTSVAALNDGVHQETRFTMMPDHKPEASATADAGAADMVLIGDKYEIGHQNTNASTDKIFFKTAVALTYAPSVEQVHQGEALGLASETVTLPDSGDEDATHTNAAQHTIGTVTDVSSSSIQPTTKTDKTPPLGRLLRKPMPNSKYIFQTGKAKRAAGSMSKNHAVAKWISRRAGPSDGKTTGSATTAAAR</sequence>
<organism evidence="1 2">
    <name type="scientific">Coniosporium tulheliwenetii</name>
    <dbReference type="NCBI Taxonomy" id="3383036"/>
    <lineage>
        <taxon>Eukaryota</taxon>
        <taxon>Fungi</taxon>
        <taxon>Dikarya</taxon>
        <taxon>Ascomycota</taxon>
        <taxon>Pezizomycotina</taxon>
        <taxon>Dothideomycetes</taxon>
        <taxon>Dothideomycetes incertae sedis</taxon>
        <taxon>Coniosporium</taxon>
    </lineage>
</organism>
<name>A0ACC2YY19_9PEZI</name>
<comment type="caution">
    <text evidence="1">The sequence shown here is derived from an EMBL/GenBank/DDBJ whole genome shotgun (WGS) entry which is preliminary data.</text>
</comment>
<proteinExistence type="predicted"/>